<dbReference type="Pfam" id="PF12728">
    <property type="entry name" value="HTH_17"/>
    <property type="match status" value="1"/>
</dbReference>
<dbReference type="NCBIfam" id="TIGR01764">
    <property type="entry name" value="excise"/>
    <property type="match status" value="1"/>
</dbReference>
<dbReference type="InterPro" id="IPR010093">
    <property type="entry name" value="SinI_DNA-bd"/>
</dbReference>
<dbReference type="EMBL" id="LTDF01000155">
    <property type="protein sequence ID" value="KXT43683.1"/>
    <property type="molecule type" value="Genomic_DNA"/>
</dbReference>
<feature type="domain" description="Helix-turn-helix" evidence="1">
    <location>
        <begin position="77"/>
        <end position="124"/>
    </location>
</feature>
<proteinExistence type="predicted"/>
<dbReference type="InterPro" id="IPR009061">
    <property type="entry name" value="DNA-bd_dom_put_sf"/>
</dbReference>
<comment type="caution">
    <text evidence="2">The sequence shown here is derived from an EMBL/GenBank/DDBJ whole genome shotgun (WGS) entry which is preliminary data.</text>
</comment>
<dbReference type="AlphaFoldDB" id="A0A139KWW7"/>
<protein>
    <submittedName>
        <fullName evidence="2">DNA binding domain, excisionase family</fullName>
    </submittedName>
</protein>
<gene>
    <name evidence="2" type="ORF">HMPREF2531_04247</name>
</gene>
<evidence type="ECO:0000259" key="1">
    <source>
        <dbReference type="Pfam" id="PF12728"/>
    </source>
</evidence>
<organism evidence="2">
    <name type="scientific">Bacteroides intestinalis</name>
    <dbReference type="NCBI Taxonomy" id="329854"/>
    <lineage>
        <taxon>Bacteria</taxon>
        <taxon>Pseudomonadati</taxon>
        <taxon>Bacteroidota</taxon>
        <taxon>Bacteroidia</taxon>
        <taxon>Bacteroidales</taxon>
        <taxon>Bacteroidaceae</taxon>
        <taxon>Bacteroides</taxon>
    </lineage>
</organism>
<name>A0A139KWW7_9BACE</name>
<dbReference type="PATRIC" id="fig|329854.7.peg.4320"/>
<dbReference type="Proteomes" id="UP000070319">
    <property type="component" value="Unassembled WGS sequence"/>
</dbReference>
<dbReference type="GO" id="GO:0003677">
    <property type="term" value="F:DNA binding"/>
    <property type="evidence" value="ECO:0007669"/>
    <property type="project" value="InterPro"/>
</dbReference>
<dbReference type="InterPro" id="IPR041657">
    <property type="entry name" value="HTH_17"/>
</dbReference>
<reference evidence="2 3" key="1">
    <citation type="submission" date="2016-02" db="EMBL/GenBank/DDBJ databases">
        <authorList>
            <person name="Wen L."/>
            <person name="He K."/>
            <person name="Yang H."/>
        </authorList>
    </citation>
    <scope>NUCLEOTIDE SEQUENCE [LARGE SCALE GENOMIC DNA]</scope>
    <source>
        <strain evidence="2 3">KLE1704</strain>
    </source>
</reference>
<sequence>MQTVIIVLPDEFLQNFILLVCSILILIIEDMNTTDLTFNDLPKVVGELCERIAGMENLLRDTLNRQSEPKENLHVPMTVQEACAYLKMPVSTFYYKIKKDNIPVIKQGKHLYIYRDELDKWLEASRKTSVPLTYEEENEAMYTSHRCKPNPKNW</sequence>
<dbReference type="SUPFAM" id="SSF46955">
    <property type="entry name" value="Putative DNA-binding domain"/>
    <property type="match status" value="1"/>
</dbReference>
<accession>A0A139KWW7</accession>
<evidence type="ECO:0000313" key="3">
    <source>
        <dbReference type="Proteomes" id="UP000070319"/>
    </source>
</evidence>
<evidence type="ECO:0000313" key="2">
    <source>
        <dbReference type="EMBL" id="KXT43683.1"/>
    </source>
</evidence>